<dbReference type="AlphaFoldDB" id="A0A238W119"/>
<name>A0A238W119_9ACTN</name>
<protein>
    <submittedName>
        <fullName evidence="2">Uncharacterized protein</fullName>
    </submittedName>
</protein>
<keyword evidence="3" id="KW-1185">Reference proteome</keyword>
<gene>
    <name evidence="2" type="ORF">SAMN06265355_102613</name>
</gene>
<reference evidence="3" key="1">
    <citation type="submission" date="2017-06" db="EMBL/GenBank/DDBJ databases">
        <authorList>
            <person name="Varghese N."/>
            <person name="Submissions S."/>
        </authorList>
    </citation>
    <scope>NUCLEOTIDE SEQUENCE [LARGE SCALE GENOMIC DNA]</scope>
    <source>
        <strain evidence="3">DSM 44485</strain>
    </source>
</reference>
<feature type="transmembrane region" description="Helical" evidence="1">
    <location>
        <begin position="111"/>
        <end position="132"/>
    </location>
</feature>
<keyword evidence="1" id="KW-0472">Membrane</keyword>
<dbReference type="Proteomes" id="UP000198420">
    <property type="component" value="Unassembled WGS sequence"/>
</dbReference>
<dbReference type="OrthoDB" id="9928684at2"/>
<accession>A0A238W119</accession>
<feature type="transmembrane region" description="Helical" evidence="1">
    <location>
        <begin position="12"/>
        <end position="33"/>
    </location>
</feature>
<organism evidence="2 3">
    <name type="scientific">Actinomadura mexicana</name>
    <dbReference type="NCBI Taxonomy" id="134959"/>
    <lineage>
        <taxon>Bacteria</taxon>
        <taxon>Bacillati</taxon>
        <taxon>Actinomycetota</taxon>
        <taxon>Actinomycetes</taxon>
        <taxon>Streptosporangiales</taxon>
        <taxon>Thermomonosporaceae</taxon>
        <taxon>Actinomadura</taxon>
    </lineage>
</organism>
<evidence type="ECO:0000313" key="2">
    <source>
        <dbReference type="EMBL" id="SNR40252.1"/>
    </source>
</evidence>
<feature type="transmembrane region" description="Helical" evidence="1">
    <location>
        <begin position="84"/>
        <end position="105"/>
    </location>
</feature>
<dbReference type="RefSeq" id="WP_089310814.1">
    <property type="nucleotide sequence ID" value="NZ_FZNP01000002.1"/>
</dbReference>
<keyword evidence="1" id="KW-1133">Transmembrane helix</keyword>
<proteinExistence type="predicted"/>
<keyword evidence="1" id="KW-0812">Transmembrane</keyword>
<evidence type="ECO:0000256" key="1">
    <source>
        <dbReference type="SAM" id="Phobius"/>
    </source>
</evidence>
<evidence type="ECO:0000313" key="3">
    <source>
        <dbReference type="Proteomes" id="UP000198420"/>
    </source>
</evidence>
<sequence>MIKIGHAEVRGATFGAITAAALFGWATFCWIHLFGADHVGVFLNDGRPVSTMVFFKATLICAVFGGISGRAGSSLSARLRRRDLLKTSIHLGIVNYAWAIGLLLLAATPLAVAAVLSVIGACSAWIGFIAGYRSQR</sequence>
<feature type="transmembrane region" description="Helical" evidence="1">
    <location>
        <begin position="53"/>
        <end position="72"/>
    </location>
</feature>
<dbReference type="EMBL" id="FZNP01000002">
    <property type="protein sequence ID" value="SNR40252.1"/>
    <property type="molecule type" value="Genomic_DNA"/>
</dbReference>